<dbReference type="InterPro" id="IPR028309">
    <property type="entry name" value="RB_fam"/>
</dbReference>
<dbReference type="PANTHER" id="PTHR13742:SF36">
    <property type="entry name" value="RETINOBLASTOMA-ASSOCIATED PROTEIN"/>
    <property type="match status" value="1"/>
</dbReference>
<feature type="domain" description="Retinoblastoma-associated protein B-box" evidence="1">
    <location>
        <begin position="113"/>
        <end position="172"/>
    </location>
</feature>
<protein>
    <submittedName>
        <fullName evidence="2">Retinoblastoma-associated protein</fullName>
    </submittedName>
</protein>
<dbReference type="Gene3D" id="1.10.472.10">
    <property type="entry name" value="Cyclin-like"/>
    <property type="match status" value="1"/>
</dbReference>
<dbReference type="GO" id="GO:2000134">
    <property type="term" value="P:negative regulation of G1/S transition of mitotic cell cycle"/>
    <property type="evidence" value="ECO:0007669"/>
    <property type="project" value="TreeGrafter"/>
</dbReference>
<gene>
    <name evidence="2" type="ORF">UY3_10498</name>
</gene>
<dbReference type="AlphaFoldDB" id="M7B3F8"/>
<dbReference type="STRING" id="8469.M7B3F8"/>
<dbReference type="GO" id="GO:0031175">
    <property type="term" value="P:neuron projection development"/>
    <property type="evidence" value="ECO:0007669"/>
    <property type="project" value="TreeGrafter"/>
</dbReference>
<dbReference type="Proteomes" id="UP000031443">
    <property type="component" value="Unassembled WGS sequence"/>
</dbReference>
<dbReference type="SUPFAM" id="SSF47954">
    <property type="entry name" value="Cyclin-like"/>
    <property type="match status" value="1"/>
</dbReference>
<dbReference type="InterPro" id="IPR002719">
    <property type="entry name" value="RB_B"/>
</dbReference>
<dbReference type="GO" id="GO:0006357">
    <property type="term" value="P:regulation of transcription by RNA polymerase II"/>
    <property type="evidence" value="ECO:0007669"/>
    <property type="project" value="InterPro"/>
</dbReference>
<name>M7B3F8_CHEMY</name>
<dbReference type="GO" id="GO:0000785">
    <property type="term" value="C:chromatin"/>
    <property type="evidence" value="ECO:0007669"/>
    <property type="project" value="TreeGrafter"/>
</dbReference>
<sequence length="217" mass="24583">MATESCEWPCLQTVNVNEFSRGPPMDYADELQDSSLFDLIKQSKEREGQVDQPEPTCTLNLPLQHNHTAADLYLSPVRSPKKKGSTASLNSTPIIDAQPVLAPQIQKPQKSTSLSLFYKKVYRLAYLRLNTLCLRLLFDHPELEHLIWTLFQHTLQNEYELMKDRHLDQSIVYVPTKRIKLAECVLTTVASIDLRSGALWVAIPQFAQSPLPIGILG</sequence>
<dbReference type="GO" id="GO:0000977">
    <property type="term" value="F:RNA polymerase II transcription regulatory region sequence-specific DNA binding"/>
    <property type="evidence" value="ECO:0007669"/>
    <property type="project" value="TreeGrafter"/>
</dbReference>
<proteinExistence type="predicted"/>
<evidence type="ECO:0000259" key="1">
    <source>
        <dbReference type="Pfam" id="PF01857"/>
    </source>
</evidence>
<dbReference type="PANTHER" id="PTHR13742">
    <property type="entry name" value="RETINOBLASTOMA-ASSOCIATED PROTEIN RB -RELATED"/>
    <property type="match status" value="1"/>
</dbReference>
<keyword evidence="3" id="KW-1185">Reference proteome</keyword>
<reference evidence="3" key="1">
    <citation type="journal article" date="2013" name="Nat. Genet.">
        <title>The draft genomes of soft-shell turtle and green sea turtle yield insights into the development and evolution of the turtle-specific body plan.</title>
        <authorList>
            <person name="Wang Z."/>
            <person name="Pascual-Anaya J."/>
            <person name="Zadissa A."/>
            <person name="Li W."/>
            <person name="Niimura Y."/>
            <person name="Huang Z."/>
            <person name="Li C."/>
            <person name="White S."/>
            <person name="Xiong Z."/>
            <person name="Fang D."/>
            <person name="Wang B."/>
            <person name="Ming Y."/>
            <person name="Chen Y."/>
            <person name="Zheng Y."/>
            <person name="Kuraku S."/>
            <person name="Pignatelli M."/>
            <person name="Herrero J."/>
            <person name="Beal K."/>
            <person name="Nozawa M."/>
            <person name="Li Q."/>
            <person name="Wang J."/>
            <person name="Zhang H."/>
            <person name="Yu L."/>
            <person name="Shigenobu S."/>
            <person name="Wang J."/>
            <person name="Liu J."/>
            <person name="Flicek P."/>
            <person name="Searle S."/>
            <person name="Wang J."/>
            <person name="Kuratani S."/>
            <person name="Yin Y."/>
            <person name="Aken B."/>
            <person name="Zhang G."/>
            <person name="Irie N."/>
        </authorList>
    </citation>
    <scope>NUCLEOTIDE SEQUENCE [LARGE SCALE GENOMIC DNA]</scope>
</reference>
<evidence type="ECO:0000313" key="2">
    <source>
        <dbReference type="EMBL" id="EMP32411.1"/>
    </source>
</evidence>
<dbReference type="InterPro" id="IPR036915">
    <property type="entry name" value="Cyclin-like_sf"/>
</dbReference>
<dbReference type="GO" id="GO:0035189">
    <property type="term" value="C:Rb-E2F complex"/>
    <property type="evidence" value="ECO:0007669"/>
    <property type="project" value="TreeGrafter"/>
</dbReference>
<dbReference type="GO" id="GO:0048667">
    <property type="term" value="P:cell morphogenesis involved in neuron differentiation"/>
    <property type="evidence" value="ECO:0007669"/>
    <property type="project" value="TreeGrafter"/>
</dbReference>
<organism evidence="2 3">
    <name type="scientific">Chelonia mydas</name>
    <name type="common">Green sea-turtle</name>
    <name type="synonym">Chelonia agassizi</name>
    <dbReference type="NCBI Taxonomy" id="8469"/>
    <lineage>
        <taxon>Eukaryota</taxon>
        <taxon>Metazoa</taxon>
        <taxon>Chordata</taxon>
        <taxon>Craniata</taxon>
        <taxon>Vertebrata</taxon>
        <taxon>Euteleostomi</taxon>
        <taxon>Archelosauria</taxon>
        <taxon>Testudinata</taxon>
        <taxon>Testudines</taxon>
        <taxon>Cryptodira</taxon>
        <taxon>Durocryptodira</taxon>
        <taxon>Americhelydia</taxon>
        <taxon>Chelonioidea</taxon>
        <taxon>Cheloniidae</taxon>
        <taxon>Chelonia</taxon>
    </lineage>
</organism>
<dbReference type="EMBL" id="KB540907">
    <property type="protein sequence ID" value="EMP32411.1"/>
    <property type="molecule type" value="Genomic_DNA"/>
</dbReference>
<accession>M7B3F8</accession>
<dbReference type="Pfam" id="PF01857">
    <property type="entry name" value="RB_B"/>
    <property type="match status" value="1"/>
</dbReference>
<evidence type="ECO:0000313" key="3">
    <source>
        <dbReference type="Proteomes" id="UP000031443"/>
    </source>
</evidence>
<dbReference type="eggNOG" id="KOG1010">
    <property type="taxonomic scope" value="Eukaryota"/>
</dbReference>